<name>A0AAD9S181_PHOAM</name>
<keyword evidence="6" id="KW-0812">Transmembrane</keyword>
<keyword evidence="3" id="KW-0274">FAD</keyword>
<dbReference type="InterPro" id="IPR036188">
    <property type="entry name" value="FAD/NAD-bd_sf"/>
</dbReference>
<proteinExistence type="inferred from homology"/>
<dbReference type="Pfam" id="PF01494">
    <property type="entry name" value="FAD_binding_3"/>
    <property type="match status" value="1"/>
</dbReference>
<evidence type="ECO:0000313" key="9">
    <source>
        <dbReference type="Proteomes" id="UP001265746"/>
    </source>
</evidence>
<accession>A0AAD9S181</accession>
<keyword evidence="2" id="KW-0285">Flavoprotein</keyword>
<reference evidence="8" key="1">
    <citation type="submission" date="2023-06" db="EMBL/GenBank/DDBJ databases">
        <authorList>
            <person name="Noh H."/>
        </authorList>
    </citation>
    <scope>NUCLEOTIDE SEQUENCE</scope>
    <source>
        <strain evidence="8">DUCC20226</strain>
    </source>
</reference>
<feature type="domain" description="FAD-binding" evidence="7">
    <location>
        <begin position="261"/>
        <end position="338"/>
    </location>
</feature>
<dbReference type="AlphaFoldDB" id="A0AAD9S181"/>
<evidence type="ECO:0000256" key="6">
    <source>
        <dbReference type="SAM" id="Phobius"/>
    </source>
</evidence>
<feature type="transmembrane region" description="Helical" evidence="6">
    <location>
        <begin position="6"/>
        <end position="27"/>
    </location>
</feature>
<keyword evidence="5" id="KW-0503">Monooxygenase</keyword>
<dbReference type="PANTHER" id="PTHR13789">
    <property type="entry name" value="MONOOXYGENASE"/>
    <property type="match status" value="1"/>
</dbReference>
<gene>
    <name evidence="8" type="ORF">N8I77_013766</name>
</gene>
<dbReference type="InterPro" id="IPR002938">
    <property type="entry name" value="FAD-bd"/>
</dbReference>
<evidence type="ECO:0000256" key="2">
    <source>
        <dbReference type="ARBA" id="ARBA00022630"/>
    </source>
</evidence>
<keyword evidence="4" id="KW-0560">Oxidoreductase</keyword>
<evidence type="ECO:0000256" key="1">
    <source>
        <dbReference type="ARBA" id="ARBA00007992"/>
    </source>
</evidence>
<dbReference type="SUPFAM" id="SSF51905">
    <property type="entry name" value="FAD/NAD(P)-binding domain"/>
    <property type="match status" value="1"/>
</dbReference>
<keyword evidence="6" id="KW-0472">Membrane</keyword>
<dbReference type="GO" id="GO:0071949">
    <property type="term" value="F:FAD binding"/>
    <property type="evidence" value="ECO:0007669"/>
    <property type="project" value="InterPro"/>
</dbReference>
<dbReference type="PANTHER" id="PTHR13789:SF215">
    <property type="entry name" value="FAD-BINDING DOMAIN-CONTAINING PROTEIN-RELATED"/>
    <property type="match status" value="1"/>
</dbReference>
<protein>
    <recommendedName>
        <fullName evidence="7">FAD-binding domain-containing protein</fullName>
    </recommendedName>
</protein>
<evidence type="ECO:0000259" key="7">
    <source>
        <dbReference type="Pfam" id="PF01494"/>
    </source>
</evidence>
<comment type="similarity">
    <text evidence="1">Belongs to the paxM FAD-dependent monooxygenase family.</text>
</comment>
<dbReference type="Gene3D" id="3.50.50.60">
    <property type="entry name" value="FAD/NAD(P)-binding domain"/>
    <property type="match status" value="1"/>
</dbReference>
<dbReference type="Proteomes" id="UP001265746">
    <property type="component" value="Unassembled WGS sequence"/>
</dbReference>
<evidence type="ECO:0000256" key="5">
    <source>
        <dbReference type="ARBA" id="ARBA00023033"/>
    </source>
</evidence>
<dbReference type="InterPro" id="IPR050493">
    <property type="entry name" value="FAD-dep_Monooxygenase_BioMet"/>
</dbReference>
<evidence type="ECO:0000313" key="8">
    <source>
        <dbReference type="EMBL" id="KAK2595741.1"/>
    </source>
</evidence>
<dbReference type="GO" id="GO:0004497">
    <property type="term" value="F:monooxygenase activity"/>
    <property type="evidence" value="ECO:0007669"/>
    <property type="project" value="UniProtKB-KW"/>
</dbReference>
<keyword evidence="6" id="KW-1133">Transmembrane helix</keyword>
<sequence>MVAMPTSSLSVVVIGGGIGGLTSAIAMRKAGHKLFEKYGLSGEVGAAVGLGLNSLEYLQSLGFDNARAKVCRAKNSQILDGRSLELLQVLQVEESIGGTVYRPDLHQELRHVAESPPSNNDGGGNTPNLPCRLSEYTEVVSIEPEQGIVHLADGSQAKADLIIAADGVHSSAMTVILGEPSPALRSSTTAVRAVIPIAKLQHNPFARAMADVPGRGTFSVAPDLKRYLLGYWCHDFEYLNLVLYALEDIPGMAIHTMRDETTPEHVAAALNEFHPDLGTVCDHLVGVLPVWRLYTRPPAARYSRGRLVAIGDAAHAMLSHMGQGANSAILDAAALGTLFEDLPDRSTETISDRLRLFNEIRVPHNSAVQLWSEIPMFDLPTKRNADIEALLPDLKLPETTQELVNFLQRYDVVGVCRKKLQASKKPDQRGE</sequence>
<dbReference type="PRINTS" id="PR00420">
    <property type="entry name" value="RNGMNOXGNASE"/>
</dbReference>
<organism evidence="8 9">
    <name type="scientific">Phomopsis amygdali</name>
    <name type="common">Fusicoccum amygdali</name>
    <dbReference type="NCBI Taxonomy" id="1214568"/>
    <lineage>
        <taxon>Eukaryota</taxon>
        <taxon>Fungi</taxon>
        <taxon>Dikarya</taxon>
        <taxon>Ascomycota</taxon>
        <taxon>Pezizomycotina</taxon>
        <taxon>Sordariomycetes</taxon>
        <taxon>Sordariomycetidae</taxon>
        <taxon>Diaporthales</taxon>
        <taxon>Diaporthaceae</taxon>
        <taxon>Diaporthe</taxon>
    </lineage>
</organism>
<evidence type="ECO:0000256" key="4">
    <source>
        <dbReference type="ARBA" id="ARBA00023002"/>
    </source>
</evidence>
<comment type="caution">
    <text evidence="8">The sequence shown here is derived from an EMBL/GenBank/DDBJ whole genome shotgun (WGS) entry which is preliminary data.</text>
</comment>
<evidence type="ECO:0000256" key="3">
    <source>
        <dbReference type="ARBA" id="ARBA00022827"/>
    </source>
</evidence>
<keyword evidence="9" id="KW-1185">Reference proteome</keyword>
<dbReference type="EMBL" id="JAUJFL010000014">
    <property type="protein sequence ID" value="KAK2595741.1"/>
    <property type="molecule type" value="Genomic_DNA"/>
</dbReference>